<dbReference type="GO" id="GO:0005737">
    <property type="term" value="C:cytoplasm"/>
    <property type="evidence" value="ECO:0007669"/>
    <property type="project" value="UniProtKB-SubCell"/>
</dbReference>
<evidence type="ECO:0000256" key="3">
    <source>
        <dbReference type="ARBA" id="ARBA00015212"/>
    </source>
</evidence>
<evidence type="ECO:0000256" key="6">
    <source>
        <dbReference type="ARBA" id="ARBA00023242"/>
    </source>
</evidence>
<keyword evidence="5 7" id="KW-0694">RNA-binding</keyword>
<keyword evidence="10" id="KW-1185">Reference proteome</keyword>
<evidence type="ECO:0000256" key="2">
    <source>
        <dbReference type="ARBA" id="ARBA00009154"/>
    </source>
</evidence>
<keyword evidence="6 7" id="KW-0539">Nucleus</keyword>
<keyword evidence="7" id="KW-0963">Cytoplasm</keyword>
<keyword evidence="4 7" id="KW-0698">rRNA processing</keyword>
<dbReference type="Proteomes" id="UP000828390">
    <property type="component" value="Unassembled WGS sequence"/>
</dbReference>
<evidence type="ECO:0000256" key="5">
    <source>
        <dbReference type="ARBA" id="ARBA00022884"/>
    </source>
</evidence>
<dbReference type="GO" id="GO:0003723">
    <property type="term" value="F:RNA binding"/>
    <property type="evidence" value="ECO:0007669"/>
    <property type="project" value="UniProtKB-UniRule"/>
</dbReference>
<evidence type="ECO:0000256" key="8">
    <source>
        <dbReference type="SAM" id="MobiDB-lite"/>
    </source>
</evidence>
<evidence type="ECO:0000256" key="7">
    <source>
        <dbReference type="RuleBase" id="RU368003"/>
    </source>
</evidence>
<organism evidence="9 10">
    <name type="scientific">Dreissena polymorpha</name>
    <name type="common">Zebra mussel</name>
    <name type="synonym">Mytilus polymorpha</name>
    <dbReference type="NCBI Taxonomy" id="45954"/>
    <lineage>
        <taxon>Eukaryota</taxon>
        <taxon>Metazoa</taxon>
        <taxon>Spiralia</taxon>
        <taxon>Lophotrochozoa</taxon>
        <taxon>Mollusca</taxon>
        <taxon>Bivalvia</taxon>
        <taxon>Autobranchia</taxon>
        <taxon>Heteroconchia</taxon>
        <taxon>Euheterodonta</taxon>
        <taxon>Imparidentia</taxon>
        <taxon>Neoheterodontei</taxon>
        <taxon>Myida</taxon>
        <taxon>Dreissenoidea</taxon>
        <taxon>Dreissenidae</taxon>
        <taxon>Dreissena</taxon>
    </lineage>
</organism>
<feature type="compositionally biased region" description="Basic and acidic residues" evidence="8">
    <location>
        <begin position="136"/>
        <end position="180"/>
    </location>
</feature>
<dbReference type="Pfam" id="PF04000">
    <property type="entry name" value="Sas10_Utp3"/>
    <property type="match status" value="1"/>
</dbReference>
<dbReference type="InterPro" id="IPR007146">
    <property type="entry name" value="Sas10/Utp3/C1D"/>
</dbReference>
<name>A0A9D4L4R1_DREPO</name>
<dbReference type="GO" id="GO:0000460">
    <property type="term" value="P:maturation of 5.8S rRNA"/>
    <property type="evidence" value="ECO:0007669"/>
    <property type="project" value="TreeGrafter"/>
</dbReference>
<gene>
    <name evidence="9" type="ORF">DPMN_093891</name>
</gene>
<reference evidence="9" key="2">
    <citation type="submission" date="2020-11" db="EMBL/GenBank/DDBJ databases">
        <authorList>
            <person name="McCartney M.A."/>
            <person name="Auch B."/>
            <person name="Kono T."/>
            <person name="Mallez S."/>
            <person name="Becker A."/>
            <person name="Gohl D.M."/>
            <person name="Silverstein K.A.T."/>
            <person name="Koren S."/>
            <person name="Bechman K.B."/>
            <person name="Herman A."/>
            <person name="Abrahante J.E."/>
            <person name="Garbe J."/>
        </authorList>
    </citation>
    <scope>NUCLEOTIDE SEQUENCE</scope>
    <source>
        <strain evidence="9">Duluth1</strain>
        <tissue evidence="9">Whole animal</tissue>
    </source>
</reference>
<comment type="function">
    <text evidence="7">Plays a role in the recruitment of the exosome to pre-rRNA to mediate the 3'-5' end processing of the 5.8S rRNA.</text>
</comment>
<protein>
    <recommendedName>
        <fullName evidence="3 7">Nuclear nucleic acid-binding protein C1D</fullName>
    </recommendedName>
</protein>
<evidence type="ECO:0000256" key="4">
    <source>
        <dbReference type="ARBA" id="ARBA00022552"/>
    </source>
</evidence>
<dbReference type="GO" id="GO:0010468">
    <property type="term" value="P:regulation of gene expression"/>
    <property type="evidence" value="ECO:0007669"/>
    <property type="project" value="TreeGrafter"/>
</dbReference>
<evidence type="ECO:0000313" key="10">
    <source>
        <dbReference type="Proteomes" id="UP000828390"/>
    </source>
</evidence>
<sequence>MSDGKGSSEIPHELRGKLSAFDSALTDVENKFEPLLKVSQVELNTQLNSLDKAKLDLVAAYSINSLFWMYLNISGVNPKDHGIKQELDRIRSYMNRVKEIQDRKKAPKLNVQASKRMVKSALWQAAQKSLQAQASADKESEAGNEPGEEKEKEEKGTKRRSDVQDGDTDKKKSRNKDSKGQRKGKGGRYMNMSSR</sequence>
<keyword evidence="7" id="KW-0238">DNA-binding</keyword>
<evidence type="ECO:0000313" key="9">
    <source>
        <dbReference type="EMBL" id="KAH3851410.1"/>
    </source>
</evidence>
<comment type="subcellular location">
    <subcellularLocation>
        <location evidence="7">Cytoplasm</location>
    </subcellularLocation>
    <subcellularLocation>
        <location evidence="7">Nucleus</location>
        <location evidence="7">Nucleolus</location>
    </subcellularLocation>
    <subcellularLocation>
        <location evidence="1 7">Nucleus</location>
    </subcellularLocation>
</comment>
<accession>A0A9D4L4R1</accession>
<evidence type="ECO:0000256" key="1">
    <source>
        <dbReference type="ARBA" id="ARBA00004123"/>
    </source>
</evidence>
<feature type="region of interest" description="Disordered" evidence="8">
    <location>
        <begin position="129"/>
        <end position="195"/>
    </location>
</feature>
<dbReference type="PANTHER" id="PTHR15341">
    <property type="entry name" value="SUN-COR STEROID HORMONE RECEPTOR CO-REPRESSOR"/>
    <property type="match status" value="1"/>
</dbReference>
<comment type="caution">
    <text evidence="9">The sequence shown here is derived from an EMBL/GenBank/DDBJ whole genome shotgun (WGS) entry which is preliminary data.</text>
</comment>
<dbReference type="GO" id="GO:0005730">
    <property type="term" value="C:nucleolus"/>
    <property type="evidence" value="ECO:0007669"/>
    <property type="project" value="UniProtKB-SubCell"/>
</dbReference>
<comment type="similarity">
    <text evidence="2 7">Belongs to the C1D family.</text>
</comment>
<comment type="subunit">
    <text evidence="7">Monomer and homodimer.</text>
</comment>
<reference evidence="9" key="1">
    <citation type="journal article" date="2019" name="bioRxiv">
        <title>The Genome of the Zebra Mussel, Dreissena polymorpha: A Resource for Invasive Species Research.</title>
        <authorList>
            <person name="McCartney M.A."/>
            <person name="Auch B."/>
            <person name="Kono T."/>
            <person name="Mallez S."/>
            <person name="Zhang Y."/>
            <person name="Obille A."/>
            <person name="Becker A."/>
            <person name="Abrahante J.E."/>
            <person name="Garbe J."/>
            <person name="Badalamenti J.P."/>
            <person name="Herman A."/>
            <person name="Mangelson H."/>
            <person name="Liachko I."/>
            <person name="Sullivan S."/>
            <person name="Sone E.D."/>
            <person name="Koren S."/>
            <person name="Silverstein K.A.T."/>
            <person name="Beckman K.B."/>
            <person name="Gohl D.M."/>
        </authorList>
    </citation>
    <scope>NUCLEOTIDE SEQUENCE</scope>
    <source>
        <strain evidence="9">Duluth1</strain>
        <tissue evidence="9">Whole animal</tissue>
    </source>
</reference>
<dbReference type="EMBL" id="JAIWYP010000003">
    <property type="protein sequence ID" value="KAH3851410.1"/>
    <property type="molecule type" value="Genomic_DNA"/>
</dbReference>
<dbReference type="AlphaFoldDB" id="A0A9D4L4R1"/>
<dbReference type="InterPro" id="IPR011082">
    <property type="entry name" value="Exosome-assoc_fac/DNA_repair"/>
</dbReference>
<dbReference type="GO" id="GO:0000178">
    <property type="term" value="C:exosome (RNase complex)"/>
    <property type="evidence" value="ECO:0007669"/>
    <property type="project" value="TreeGrafter"/>
</dbReference>
<dbReference type="GO" id="GO:0003677">
    <property type="term" value="F:DNA binding"/>
    <property type="evidence" value="ECO:0007669"/>
    <property type="project" value="UniProtKB-KW"/>
</dbReference>
<proteinExistence type="inferred from homology"/>
<dbReference type="PANTHER" id="PTHR15341:SF3">
    <property type="entry name" value="NUCLEAR NUCLEIC ACID-BINDING PROTEIN C1D"/>
    <property type="match status" value="1"/>
</dbReference>